<accession>X8JBH4</accession>
<dbReference type="Proteomes" id="UP000030108">
    <property type="component" value="Unassembled WGS sequence"/>
</dbReference>
<dbReference type="EMBL" id="JATN01000319">
    <property type="protein sequence ID" value="EUC61355.1"/>
    <property type="molecule type" value="Genomic_DNA"/>
</dbReference>
<gene>
    <name evidence="1" type="ORF">RSOL_391910</name>
</gene>
<evidence type="ECO:0000313" key="1">
    <source>
        <dbReference type="EMBL" id="EUC61355.1"/>
    </source>
</evidence>
<name>X8JBH4_9AGAM</name>
<organism evidence="1 2">
    <name type="scientific">Rhizoctonia solani AG-3 Rhs1AP</name>
    <dbReference type="NCBI Taxonomy" id="1086054"/>
    <lineage>
        <taxon>Eukaryota</taxon>
        <taxon>Fungi</taxon>
        <taxon>Dikarya</taxon>
        <taxon>Basidiomycota</taxon>
        <taxon>Agaricomycotina</taxon>
        <taxon>Agaricomycetes</taxon>
        <taxon>Cantharellales</taxon>
        <taxon>Ceratobasidiaceae</taxon>
        <taxon>Rhizoctonia</taxon>
    </lineage>
</organism>
<dbReference type="Gene3D" id="3.80.10.10">
    <property type="entry name" value="Ribonuclease Inhibitor"/>
    <property type="match status" value="2"/>
</dbReference>
<dbReference type="SUPFAM" id="SSF52047">
    <property type="entry name" value="RNI-like"/>
    <property type="match status" value="1"/>
</dbReference>
<reference evidence="2" key="1">
    <citation type="journal article" date="2014" name="Genome Announc.">
        <title>Draft genome sequence of the plant-pathogenic soil fungus Rhizoctonia solani anastomosis group 3 strain Rhs1AP.</title>
        <authorList>
            <person name="Cubeta M.A."/>
            <person name="Thomas E."/>
            <person name="Dean R.A."/>
            <person name="Jabaji S."/>
            <person name="Neate S.M."/>
            <person name="Tavantzis S."/>
            <person name="Toda T."/>
            <person name="Vilgalys R."/>
            <person name="Bharathan N."/>
            <person name="Fedorova-Abrams N."/>
            <person name="Pakala S.B."/>
            <person name="Pakala S.M."/>
            <person name="Zafar N."/>
            <person name="Joardar V."/>
            <person name="Losada L."/>
            <person name="Nierman W.C."/>
        </authorList>
    </citation>
    <scope>NUCLEOTIDE SEQUENCE [LARGE SCALE GENOMIC DNA]</scope>
    <source>
        <strain evidence="2">AG-3</strain>
    </source>
</reference>
<dbReference type="InterPro" id="IPR032675">
    <property type="entry name" value="LRR_dom_sf"/>
</dbReference>
<evidence type="ECO:0000313" key="2">
    <source>
        <dbReference type="Proteomes" id="UP000030108"/>
    </source>
</evidence>
<comment type="caution">
    <text evidence="1">The sequence shown here is derived from an EMBL/GenBank/DDBJ whole genome shotgun (WGS) entry which is preliminary data.</text>
</comment>
<evidence type="ECO:0008006" key="3">
    <source>
        <dbReference type="Google" id="ProtNLM"/>
    </source>
</evidence>
<dbReference type="OrthoDB" id="3257096at2759"/>
<protein>
    <recommendedName>
        <fullName evidence="3">F-box-like domain protein</fullName>
    </recommendedName>
</protein>
<dbReference type="AlphaFoldDB" id="X8JBH4"/>
<sequence>MASSPAPTDREQVALKVFGIPELAHLICDITQKRDHANLMQVCRELFHSTLPFVWKEVDRPDILVSMIPGGGIVTYESEVAPYVVMHLPASLDLSRFSIYAPHVKRLTLSLMNVDAYDDWERFLACTRSVDLLPNLETIYFPPEISEYSTKSGKVETDSVNWAIAFLSSSLQTLLQAPLKVAHPVRGTRPLWLDWDSFDNLMTSIAQKCPRLSSLSVLPAQVKPTGLPDYWGYRLAPRIVFACDSPETYSSFLQLSSLTTLLISAAILCPEGLDALSGLPRLESLYVVGWENDLQVYGERLQIPTEAFPALRHLELNRLTWDTVFNLCSTKPLVNQLQSLSIMSPYNHWNGYPHDVTSKGLSDVIPLLATHSPSVTTLTLHDYGCKQPSPELLNVWKRLPLVSLQLGWTVLYGCGFDVLCSILSCLPLLESLLLSMIQEPFELEHMRTIVELLPRLRRLQIPVRWDCITQLTGADFTPCRSQTPSLLRVTSNFHLPESQEKGASQLARYLSILRPTAPVICESFEDLFYHSSGYIGEEPKNMINAELSRLWLK</sequence>
<proteinExistence type="predicted"/>